<feature type="transmembrane region" description="Helical" evidence="1">
    <location>
        <begin position="359"/>
        <end position="383"/>
    </location>
</feature>
<feature type="transmembrane region" description="Helical" evidence="1">
    <location>
        <begin position="35"/>
        <end position="53"/>
    </location>
</feature>
<evidence type="ECO:0000313" key="2">
    <source>
        <dbReference type="EMBL" id="MBS0124926.1"/>
    </source>
</evidence>
<comment type="caution">
    <text evidence="2">The sequence shown here is derived from an EMBL/GenBank/DDBJ whole genome shotgun (WGS) entry which is preliminary data.</text>
</comment>
<feature type="transmembrane region" description="Helical" evidence="1">
    <location>
        <begin position="197"/>
        <end position="221"/>
    </location>
</feature>
<dbReference type="RefSeq" id="WP_212536875.1">
    <property type="nucleotide sequence ID" value="NZ_JAGTUU010000004.1"/>
</dbReference>
<dbReference type="AlphaFoldDB" id="A0A8J7WFT9"/>
<proteinExistence type="predicted"/>
<gene>
    <name evidence="2" type="ORF">KB874_12535</name>
</gene>
<keyword evidence="1" id="KW-0472">Membrane</keyword>
<reference evidence="2" key="1">
    <citation type="submission" date="2021-04" db="EMBL/GenBank/DDBJ databases">
        <authorList>
            <person name="Yoon J."/>
        </authorList>
    </citation>
    <scope>NUCLEOTIDE SEQUENCE</scope>
    <source>
        <strain evidence="2">KMU-90</strain>
    </source>
</reference>
<keyword evidence="1" id="KW-0812">Transmembrane</keyword>
<evidence type="ECO:0000256" key="1">
    <source>
        <dbReference type="SAM" id="Phobius"/>
    </source>
</evidence>
<name>A0A8J7WFT9_9RHOB</name>
<sequence>MRSKSLVLTSRDFLTFILVSYAVVIFAFVDAGLRNYLVLFAAMLGGLLFFVFGLRLHRQAFWAFLLLSFMAMQGLFVGGRGELGSVLLTLVYAMGYFAIASMLDRVRDKRAFVQGMMRTLIYAFAILSLIQMAASLVGLPIPNLGSTRGLWSYNSLAFEPSQLGRVVGISMLCYLVLDRLPVLPGHAEESPGTRQKVILAFLTTMLLSGSALAAAAIILVYFMSRSLILVIFLTSASFLIWPLFLLVDFGPLQRVAAILANLGTLDADALLDADESGAVRIIPALIYMKETSILDLEFWFGYGSDGLRRFFLGRIPGLGEKIPAGFVPGFAVVYGIIMAAFFAWIFAFRQANRTTAPLIGFWLIFMSFSAWNTQVFWYGLIVIQVAWAASRENALEQGEVRS</sequence>
<accession>A0A8J7WFT9</accession>
<feature type="transmembrane region" description="Helical" evidence="1">
    <location>
        <begin position="324"/>
        <end position="347"/>
    </location>
</feature>
<dbReference type="EMBL" id="JAGTUU010000004">
    <property type="protein sequence ID" value="MBS0124926.1"/>
    <property type="molecule type" value="Genomic_DNA"/>
</dbReference>
<evidence type="ECO:0000313" key="3">
    <source>
        <dbReference type="Proteomes" id="UP000681356"/>
    </source>
</evidence>
<dbReference type="Proteomes" id="UP000681356">
    <property type="component" value="Unassembled WGS sequence"/>
</dbReference>
<feature type="transmembrane region" description="Helical" evidence="1">
    <location>
        <begin position="227"/>
        <end position="247"/>
    </location>
</feature>
<organism evidence="2 3">
    <name type="scientific">Thetidibacter halocola</name>
    <dbReference type="NCBI Taxonomy" id="2827239"/>
    <lineage>
        <taxon>Bacteria</taxon>
        <taxon>Pseudomonadati</taxon>
        <taxon>Pseudomonadota</taxon>
        <taxon>Alphaproteobacteria</taxon>
        <taxon>Rhodobacterales</taxon>
        <taxon>Roseobacteraceae</taxon>
        <taxon>Thetidibacter</taxon>
    </lineage>
</organism>
<feature type="transmembrane region" description="Helical" evidence="1">
    <location>
        <begin position="120"/>
        <end position="141"/>
    </location>
</feature>
<keyword evidence="1" id="KW-1133">Transmembrane helix</keyword>
<protein>
    <submittedName>
        <fullName evidence="2">Uncharacterized protein</fullName>
    </submittedName>
</protein>
<keyword evidence="3" id="KW-1185">Reference proteome</keyword>
<feature type="transmembrane region" description="Helical" evidence="1">
    <location>
        <begin position="83"/>
        <end position="99"/>
    </location>
</feature>
<feature type="transmembrane region" description="Helical" evidence="1">
    <location>
        <begin position="12"/>
        <end position="29"/>
    </location>
</feature>
<feature type="transmembrane region" description="Helical" evidence="1">
    <location>
        <begin position="60"/>
        <end position="77"/>
    </location>
</feature>